<dbReference type="Pfam" id="PF13795">
    <property type="entry name" value="HupE_UreJ_2"/>
    <property type="match status" value="1"/>
</dbReference>
<dbReference type="STRING" id="1458985.BJP34_17340"/>
<evidence type="ECO:0000313" key="4">
    <source>
        <dbReference type="Proteomes" id="UP000177870"/>
    </source>
</evidence>
<dbReference type="Proteomes" id="UP000177870">
    <property type="component" value="Chromosome"/>
</dbReference>
<evidence type="ECO:0000313" key="3">
    <source>
        <dbReference type="EMBL" id="AOX04364.1"/>
    </source>
</evidence>
<feature type="transmembrane region" description="Helical" evidence="1">
    <location>
        <begin position="243"/>
        <end position="263"/>
    </location>
</feature>
<organism evidence="3 4">
    <name type="scientific">Moorena producens PAL-8-15-08-1</name>
    <dbReference type="NCBI Taxonomy" id="1458985"/>
    <lineage>
        <taxon>Bacteria</taxon>
        <taxon>Bacillati</taxon>
        <taxon>Cyanobacteriota</taxon>
        <taxon>Cyanophyceae</taxon>
        <taxon>Coleofasciculales</taxon>
        <taxon>Coleofasciculaceae</taxon>
        <taxon>Moorena</taxon>
    </lineage>
</organism>
<keyword evidence="1" id="KW-0812">Transmembrane</keyword>
<protein>
    <recommendedName>
        <fullName evidence="5">HupE / UreJ protein</fullName>
    </recommendedName>
</protein>
<proteinExistence type="predicted"/>
<accession>A0A1D8U3L7</accession>
<feature type="signal peptide" evidence="2">
    <location>
        <begin position="1"/>
        <end position="25"/>
    </location>
</feature>
<dbReference type="KEGG" id="mpro:BJP34_17340"/>
<feature type="chain" id="PRO_5009438959" description="HupE / UreJ protein" evidence="2">
    <location>
        <begin position="26"/>
        <end position="337"/>
    </location>
</feature>
<dbReference type="EMBL" id="CP017599">
    <property type="protein sequence ID" value="AOX04364.1"/>
    <property type="molecule type" value="Genomic_DNA"/>
</dbReference>
<name>A0A1D8U3L7_9CYAN</name>
<feature type="transmembrane region" description="Helical" evidence="1">
    <location>
        <begin position="160"/>
        <end position="178"/>
    </location>
</feature>
<sequence length="337" mass="36662">MSGIAGIGLVLLLSLLLLTPAPAYAHGLQPAYLEMIEEAPGEFDVSWKVPTLGEEIPMQLELNPQLPSNCQELQPRSSYAVSGASLYRWRVGCGEDGLVGKTITIEGLKDTVVNTLLRLEFANGQVRSAIARPNSPSYIIPGAEENSRFTWSYLRLGVEHIFSGIDHLLFVLGLVLIVRGTWLLFKTITAFTLAHSMTLGAATLGLVKIPQTPVEAVIALSILFLAAELAHSRQGKPGLTEKSPWLVALTFGLLHGFGFAGALTEVGIPQAEIPLALLLFNVGVEIGQVVFVLSVLGLRWGVRQLDVSWPQWLKWLPPYAIGSVSAFWCLQRVSAFW</sequence>
<reference evidence="4" key="1">
    <citation type="submission" date="2016-10" db="EMBL/GenBank/DDBJ databases">
        <title>Comparative genomics uncovers the prolific and rare metabolic potential of the cyanobacterial genus Moorea.</title>
        <authorList>
            <person name="Leao T."/>
            <person name="Castelao G."/>
            <person name="Korobeynikov A."/>
            <person name="Monroe E.A."/>
            <person name="Podell S."/>
            <person name="Glukhov E."/>
            <person name="Allen E."/>
            <person name="Gerwick W.H."/>
            <person name="Gerwick L."/>
        </authorList>
    </citation>
    <scope>NUCLEOTIDE SEQUENCE [LARGE SCALE GENOMIC DNA]</scope>
    <source>
        <strain evidence="4">PAL-8-15-08-1</strain>
    </source>
</reference>
<evidence type="ECO:0000256" key="2">
    <source>
        <dbReference type="SAM" id="SignalP"/>
    </source>
</evidence>
<dbReference type="InterPro" id="IPR032809">
    <property type="entry name" value="Put_HupE_UreJ"/>
</dbReference>
<keyword evidence="1" id="KW-0472">Membrane</keyword>
<keyword evidence="2" id="KW-0732">Signal</keyword>
<keyword evidence="1" id="KW-1133">Transmembrane helix</keyword>
<evidence type="ECO:0008006" key="5">
    <source>
        <dbReference type="Google" id="ProtNLM"/>
    </source>
</evidence>
<feature type="transmembrane region" description="Helical" evidence="1">
    <location>
        <begin position="275"/>
        <end position="298"/>
    </location>
</feature>
<dbReference type="AlphaFoldDB" id="A0A1D8U3L7"/>
<gene>
    <name evidence="3" type="ORF">BJP34_17340</name>
</gene>
<feature type="transmembrane region" description="Helical" evidence="1">
    <location>
        <begin position="213"/>
        <end position="231"/>
    </location>
</feature>
<evidence type="ECO:0000256" key="1">
    <source>
        <dbReference type="SAM" id="Phobius"/>
    </source>
</evidence>
<feature type="transmembrane region" description="Helical" evidence="1">
    <location>
        <begin position="190"/>
        <end position="207"/>
    </location>
</feature>